<dbReference type="PROSITE" id="PS01187">
    <property type="entry name" value="EGF_CA"/>
    <property type="match status" value="2"/>
</dbReference>
<evidence type="ECO:0000256" key="9">
    <source>
        <dbReference type="ARBA" id="ARBA00023157"/>
    </source>
</evidence>
<keyword evidence="3" id="KW-0254">Endocytosis</keyword>
<dbReference type="Pfam" id="PF14670">
    <property type="entry name" value="FXa_inhibition"/>
    <property type="match status" value="1"/>
</dbReference>
<evidence type="ECO:0000256" key="2">
    <source>
        <dbReference type="ARBA" id="ARBA00022536"/>
    </source>
</evidence>
<keyword evidence="7" id="KW-1133">Transmembrane helix</keyword>
<protein>
    <submittedName>
        <fullName evidence="15">Uncharacterized protein</fullName>
    </submittedName>
</protein>
<evidence type="ECO:0000259" key="14">
    <source>
        <dbReference type="PROSITE" id="PS51233"/>
    </source>
</evidence>
<comment type="caution">
    <text evidence="12">Lacks conserved residue(s) required for the propagation of feature annotation.</text>
</comment>
<evidence type="ECO:0000256" key="3">
    <source>
        <dbReference type="ARBA" id="ARBA00022583"/>
    </source>
</evidence>
<reference evidence="15" key="1">
    <citation type="journal article" date="2023" name="Mol. Biol. Evol.">
        <title>Third-Generation Sequencing Reveals the Adaptive Role of the Epigenome in Three Deep-Sea Polychaetes.</title>
        <authorList>
            <person name="Perez M."/>
            <person name="Aroh O."/>
            <person name="Sun Y."/>
            <person name="Lan Y."/>
            <person name="Juniper S.K."/>
            <person name="Young C.R."/>
            <person name="Angers B."/>
            <person name="Qian P.Y."/>
        </authorList>
    </citation>
    <scope>NUCLEOTIDE SEQUENCE</scope>
    <source>
        <strain evidence="15">R07B-5</strain>
    </source>
</reference>
<evidence type="ECO:0000259" key="13">
    <source>
        <dbReference type="PROSITE" id="PS50026"/>
    </source>
</evidence>
<dbReference type="SUPFAM" id="SSF57196">
    <property type="entry name" value="EGF/Laminin"/>
    <property type="match status" value="3"/>
</dbReference>
<dbReference type="InterPro" id="IPR000742">
    <property type="entry name" value="EGF"/>
</dbReference>
<dbReference type="PROSITE" id="PS00010">
    <property type="entry name" value="ASX_HYDROXYL"/>
    <property type="match status" value="4"/>
</dbReference>
<dbReference type="Pfam" id="PF00094">
    <property type="entry name" value="VWD"/>
    <property type="match status" value="1"/>
</dbReference>
<dbReference type="Proteomes" id="UP001209878">
    <property type="component" value="Unassembled WGS sequence"/>
</dbReference>
<dbReference type="SMART" id="SM00539">
    <property type="entry name" value="NIDO"/>
    <property type="match status" value="1"/>
</dbReference>
<feature type="domain" description="EGF-like" evidence="13">
    <location>
        <begin position="842"/>
        <end position="878"/>
    </location>
</feature>
<keyword evidence="5" id="KW-0732">Signal</keyword>
<dbReference type="Pfam" id="PF06119">
    <property type="entry name" value="NIDO"/>
    <property type="match status" value="1"/>
</dbReference>
<dbReference type="InterPro" id="IPR001881">
    <property type="entry name" value="EGF-like_Ca-bd_dom"/>
</dbReference>
<dbReference type="FunFam" id="2.10.25.10:FF:000038">
    <property type="entry name" value="Fibrillin 2"/>
    <property type="match status" value="1"/>
</dbReference>
<dbReference type="PANTHER" id="PTHR13802:SF52">
    <property type="entry name" value="MUCIN-4"/>
    <property type="match status" value="1"/>
</dbReference>
<keyword evidence="16" id="KW-1185">Reference proteome</keyword>
<keyword evidence="2 12" id="KW-0245">EGF-like domain</keyword>
<keyword evidence="9 12" id="KW-1015">Disulfide bond</keyword>
<dbReference type="CDD" id="cd00054">
    <property type="entry name" value="EGF_CA"/>
    <property type="match status" value="3"/>
</dbReference>
<evidence type="ECO:0000313" key="16">
    <source>
        <dbReference type="Proteomes" id="UP001209878"/>
    </source>
</evidence>
<dbReference type="PROSITE" id="PS51233">
    <property type="entry name" value="VWFD"/>
    <property type="match status" value="1"/>
</dbReference>
<dbReference type="Gene3D" id="2.10.25.10">
    <property type="entry name" value="Laminin"/>
    <property type="match status" value="7"/>
</dbReference>
<dbReference type="PROSITE" id="PS01186">
    <property type="entry name" value="EGF_2"/>
    <property type="match status" value="6"/>
</dbReference>
<dbReference type="Pfam" id="PF12662">
    <property type="entry name" value="cEGF"/>
    <property type="match status" value="1"/>
</dbReference>
<dbReference type="SUPFAM" id="SSF57184">
    <property type="entry name" value="Growth factor receptor domain"/>
    <property type="match status" value="2"/>
</dbReference>
<evidence type="ECO:0000256" key="12">
    <source>
        <dbReference type="PROSITE-ProRule" id="PRU00076"/>
    </source>
</evidence>
<dbReference type="GO" id="GO:0007160">
    <property type="term" value="P:cell-matrix adhesion"/>
    <property type="evidence" value="ECO:0007669"/>
    <property type="project" value="InterPro"/>
</dbReference>
<comment type="caution">
    <text evidence="15">The sequence shown here is derived from an EMBL/GenBank/DDBJ whole genome shotgun (WGS) entry which is preliminary data.</text>
</comment>
<keyword evidence="8" id="KW-0472">Membrane</keyword>
<sequence>MTFDSRYPNQLGKDMLNVTKQITARQQGFAMLAPLWTDNDGRSGDVFYHIYDTTKPGSTTIDKARVKHAIGHATAEVIAHGGVSVTAVTWVMVITWRHMTPRMYYDPSIDRTNTFQLIIAYDPSRYQTYVMHVYLDMGWNNEYIERRSMIGYVSLKSTEEKSLQLAPSMKSTAFRLHSRLGNIGELGRYMFKVATGRHDVNYDQKCLSWFANEMKQISLVQYYWGSTLICPCDLRLALMDVRWRFDWKQFYETNYERRCWFYGDPHIRTLDGFEYTFNGLGEYTLIETRHGEFTLQGRTAKVRDENGQETDATVFSAFAARDRDSDTVHVEMTTSRRGLAIVVDNVNFTDWFTSAIATDSQDHVCVSVTKTNSTQIEVTFLSGFSLTIGLKAEQLDITVGAPNTFKGYTTGLMGVFNDDPTDDLLPPGENAVPLSNRSSEKTIFKEFGERCTSCSCFRMCIFKHTCIYILFVICDMRVFLASDGKGGVAAADVAVNLCNCSGHGECLFDLLADGYELKQTFRIVQCNCSVEWEGDHCESDFDGCQDNPCTEGTNCTDVSPSEHIASGKAFNCSECPPGTEESAGICLPINECDPKNPRHNCEHRCVDRIDRYTCMCRDGYRLRGDKETCMDIDECAEHTSGCEQNCTNSVGSFQCSCNDGYTLDTDGRSCNMSKILDSECKNLTCEYGCREEGAGSFVCFCQSGYVLSADNKTCEDVNECSEKNGGCVHICSNFVGGFNCSCNDGFQLMNDKKGCKPCLSGTWGKDCQRDCSCRDSNTDCNETTGCAECPEGFKGGDCHEDIDECVTSNPCDKHANCSNTIGTFKCICAAGFTQFNATACQDLDECESDPCANGGYCENRHNAFSCACLAGYNGTNCETGVNGVDDKSHVFHT</sequence>
<feature type="disulfide bond" evidence="12">
    <location>
        <begin position="868"/>
        <end position="877"/>
    </location>
</feature>
<dbReference type="GO" id="GO:0005509">
    <property type="term" value="F:calcium ion binding"/>
    <property type="evidence" value="ECO:0007669"/>
    <property type="project" value="InterPro"/>
</dbReference>
<dbReference type="InterPro" id="IPR009030">
    <property type="entry name" value="Growth_fac_rcpt_cys_sf"/>
</dbReference>
<dbReference type="InterPro" id="IPR026823">
    <property type="entry name" value="cEGF"/>
</dbReference>
<evidence type="ECO:0000256" key="1">
    <source>
        <dbReference type="ARBA" id="ARBA00004479"/>
    </source>
</evidence>
<dbReference type="EMBL" id="JAODUO010001566">
    <property type="protein sequence ID" value="KAK2161674.1"/>
    <property type="molecule type" value="Genomic_DNA"/>
</dbReference>
<dbReference type="FunFam" id="2.10.25.10:FF:000009">
    <property type="entry name" value="Low-density lipoprotein receptor isoform 1"/>
    <property type="match status" value="1"/>
</dbReference>
<proteinExistence type="predicted"/>
<evidence type="ECO:0000256" key="5">
    <source>
        <dbReference type="ARBA" id="ARBA00022729"/>
    </source>
</evidence>
<keyword evidence="11" id="KW-0325">Glycoprotein</keyword>
<comment type="subcellular location">
    <subcellularLocation>
        <location evidence="1">Membrane</location>
        <topology evidence="1">Single-pass type I membrane protein</topology>
    </subcellularLocation>
</comment>
<dbReference type="SMART" id="SM00181">
    <property type="entry name" value="EGF"/>
    <property type="match status" value="9"/>
</dbReference>
<evidence type="ECO:0000256" key="10">
    <source>
        <dbReference type="ARBA" id="ARBA00023170"/>
    </source>
</evidence>
<organism evidence="15 16">
    <name type="scientific">Ridgeia piscesae</name>
    <name type="common">Tubeworm</name>
    <dbReference type="NCBI Taxonomy" id="27915"/>
    <lineage>
        <taxon>Eukaryota</taxon>
        <taxon>Metazoa</taxon>
        <taxon>Spiralia</taxon>
        <taxon>Lophotrochozoa</taxon>
        <taxon>Annelida</taxon>
        <taxon>Polychaeta</taxon>
        <taxon>Sedentaria</taxon>
        <taxon>Canalipalpata</taxon>
        <taxon>Sabellida</taxon>
        <taxon>Siboglinidae</taxon>
        <taxon>Ridgeia</taxon>
    </lineage>
</organism>
<dbReference type="InterPro" id="IPR049883">
    <property type="entry name" value="NOTCH1_EGF-like"/>
</dbReference>
<evidence type="ECO:0000256" key="6">
    <source>
        <dbReference type="ARBA" id="ARBA00022737"/>
    </source>
</evidence>
<dbReference type="InterPro" id="IPR001846">
    <property type="entry name" value="VWF_type-D"/>
</dbReference>
<dbReference type="InterPro" id="IPR000152">
    <property type="entry name" value="EGF-type_Asp/Asn_hydroxyl_site"/>
</dbReference>
<dbReference type="SMART" id="SM00179">
    <property type="entry name" value="EGF_CA"/>
    <property type="match status" value="7"/>
</dbReference>
<dbReference type="PROSITE" id="PS00022">
    <property type="entry name" value="EGF_1"/>
    <property type="match status" value="1"/>
</dbReference>
<dbReference type="GO" id="GO:0016020">
    <property type="term" value="C:membrane"/>
    <property type="evidence" value="ECO:0007669"/>
    <property type="project" value="UniProtKB-SubCell"/>
</dbReference>
<dbReference type="FunFam" id="2.10.25.10:FF:000240">
    <property type="entry name" value="Vitamin K-dependent protein S"/>
    <property type="match status" value="1"/>
</dbReference>
<dbReference type="InterPro" id="IPR003886">
    <property type="entry name" value="NIDO_dom"/>
</dbReference>
<dbReference type="InterPro" id="IPR051495">
    <property type="entry name" value="Epithelial_Barrier/Signaling"/>
</dbReference>
<feature type="domain" description="EGF-like" evidence="13">
    <location>
        <begin position="631"/>
        <end position="671"/>
    </location>
</feature>
<evidence type="ECO:0000256" key="11">
    <source>
        <dbReference type="ARBA" id="ARBA00023180"/>
    </source>
</evidence>
<dbReference type="FunFam" id="2.10.25.10:FF:000122">
    <property type="entry name" value="Protein crumbs homolog 2"/>
    <property type="match status" value="1"/>
</dbReference>
<dbReference type="PANTHER" id="PTHR13802">
    <property type="entry name" value="MUCIN 4-RELATED"/>
    <property type="match status" value="1"/>
</dbReference>
<keyword evidence="10" id="KW-0675">Receptor</keyword>
<dbReference type="PROSITE" id="PS50026">
    <property type="entry name" value="EGF_3"/>
    <property type="match status" value="3"/>
</dbReference>
<dbReference type="InterPro" id="IPR018097">
    <property type="entry name" value="EGF_Ca-bd_CS"/>
</dbReference>
<feature type="domain" description="VWFD" evidence="14">
    <location>
        <begin position="257"/>
        <end position="461"/>
    </location>
</feature>
<dbReference type="AlphaFoldDB" id="A0AAD9JYM6"/>
<evidence type="ECO:0000256" key="4">
    <source>
        <dbReference type="ARBA" id="ARBA00022692"/>
    </source>
</evidence>
<evidence type="ECO:0000256" key="8">
    <source>
        <dbReference type="ARBA" id="ARBA00023136"/>
    </source>
</evidence>
<dbReference type="GO" id="GO:0006897">
    <property type="term" value="P:endocytosis"/>
    <property type="evidence" value="ECO:0007669"/>
    <property type="project" value="UniProtKB-KW"/>
</dbReference>
<gene>
    <name evidence="15" type="ORF">NP493_1565g00003</name>
</gene>
<evidence type="ECO:0000313" key="15">
    <source>
        <dbReference type="EMBL" id="KAK2161674.1"/>
    </source>
</evidence>
<dbReference type="Pfam" id="PF07645">
    <property type="entry name" value="EGF_CA"/>
    <property type="match status" value="4"/>
</dbReference>
<keyword evidence="4" id="KW-0812">Transmembrane</keyword>
<name>A0AAD9JYM6_RIDPI</name>
<feature type="domain" description="EGF-like" evidence="13">
    <location>
        <begin position="801"/>
        <end position="841"/>
    </location>
</feature>
<keyword evidence="6" id="KW-0677">Repeat</keyword>
<dbReference type="SMART" id="SM00216">
    <property type="entry name" value="VWD"/>
    <property type="match status" value="1"/>
</dbReference>
<accession>A0AAD9JYM6</accession>
<evidence type="ECO:0000256" key="7">
    <source>
        <dbReference type="ARBA" id="ARBA00022989"/>
    </source>
</evidence>